<keyword evidence="4" id="KW-0503">Monooxygenase</keyword>
<dbReference type="Gene3D" id="1.10.630.10">
    <property type="entry name" value="Cytochrome P450"/>
    <property type="match status" value="1"/>
</dbReference>
<dbReference type="PRINTS" id="PR00385">
    <property type="entry name" value="P450"/>
</dbReference>
<evidence type="ECO:0000256" key="3">
    <source>
        <dbReference type="PIRSR" id="PIRSR602401-1"/>
    </source>
</evidence>
<dbReference type="SUPFAM" id="SSF48264">
    <property type="entry name" value="Cytochrome P450"/>
    <property type="match status" value="1"/>
</dbReference>
<comment type="caution">
    <text evidence="5">The sequence shown here is derived from an EMBL/GenBank/DDBJ whole genome shotgun (WGS) entry which is preliminary data.</text>
</comment>
<keyword evidence="6" id="KW-1185">Reference proteome</keyword>
<comment type="similarity">
    <text evidence="4">Belongs to the cytochrome P450 family.</text>
</comment>
<dbReference type="InterPro" id="IPR002401">
    <property type="entry name" value="Cyt_P450_E_grp-I"/>
</dbReference>
<evidence type="ECO:0000256" key="1">
    <source>
        <dbReference type="ARBA" id="ARBA00022723"/>
    </source>
</evidence>
<keyword evidence="1 3" id="KW-0479">Metal-binding</keyword>
<dbReference type="GO" id="GO:0020037">
    <property type="term" value="F:heme binding"/>
    <property type="evidence" value="ECO:0007669"/>
    <property type="project" value="InterPro"/>
</dbReference>
<reference evidence="5" key="1">
    <citation type="submission" date="2021-06" db="EMBL/GenBank/DDBJ databases">
        <authorList>
            <person name="Kallberg Y."/>
            <person name="Tangrot J."/>
            <person name="Rosling A."/>
        </authorList>
    </citation>
    <scope>NUCLEOTIDE SEQUENCE</scope>
    <source>
        <strain evidence="5">CL551</strain>
    </source>
</reference>
<keyword evidence="2 3" id="KW-0408">Iron</keyword>
<evidence type="ECO:0000313" key="6">
    <source>
        <dbReference type="Proteomes" id="UP000789342"/>
    </source>
</evidence>
<dbReference type="GO" id="GO:0004497">
    <property type="term" value="F:monooxygenase activity"/>
    <property type="evidence" value="ECO:0007669"/>
    <property type="project" value="UniProtKB-KW"/>
</dbReference>
<dbReference type="CDD" id="cd00302">
    <property type="entry name" value="cytochrome_P450"/>
    <property type="match status" value="1"/>
</dbReference>
<dbReference type="PRINTS" id="PR00463">
    <property type="entry name" value="EP450I"/>
</dbReference>
<evidence type="ECO:0000256" key="4">
    <source>
        <dbReference type="RuleBase" id="RU000461"/>
    </source>
</evidence>
<dbReference type="PANTHER" id="PTHR24301">
    <property type="entry name" value="THROMBOXANE-A SYNTHASE"/>
    <property type="match status" value="1"/>
</dbReference>
<dbReference type="EMBL" id="CAJVPV010014654">
    <property type="protein sequence ID" value="CAG8686169.1"/>
    <property type="molecule type" value="Genomic_DNA"/>
</dbReference>
<organism evidence="5 6">
    <name type="scientific">Acaulospora morrowiae</name>
    <dbReference type="NCBI Taxonomy" id="94023"/>
    <lineage>
        <taxon>Eukaryota</taxon>
        <taxon>Fungi</taxon>
        <taxon>Fungi incertae sedis</taxon>
        <taxon>Mucoromycota</taxon>
        <taxon>Glomeromycotina</taxon>
        <taxon>Glomeromycetes</taxon>
        <taxon>Diversisporales</taxon>
        <taxon>Acaulosporaceae</taxon>
        <taxon>Acaulospora</taxon>
    </lineage>
</organism>
<dbReference type="AlphaFoldDB" id="A0A9N9HLD2"/>
<dbReference type="InterPro" id="IPR017972">
    <property type="entry name" value="Cyt_P450_CS"/>
</dbReference>
<protein>
    <submittedName>
        <fullName evidence="5">8400_t:CDS:1</fullName>
    </submittedName>
</protein>
<dbReference type="GO" id="GO:0005506">
    <property type="term" value="F:iron ion binding"/>
    <property type="evidence" value="ECO:0007669"/>
    <property type="project" value="InterPro"/>
</dbReference>
<evidence type="ECO:0000313" key="5">
    <source>
        <dbReference type="EMBL" id="CAG8686169.1"/>
    </source>
</evidence>
<gene>
    <name evidence="5" type="ORF">AMORRO_LOCUS11476</name>
</gene>
<dbReference type="PROSITE" id="PS00086">
    <property type="entry name" value="CYTOCHROME_P450"/>
    <property type="match status" value="1"/>
</dbReference>
<dbReference type="Proteomes" id="UP000789342">
    <property type="component" value="Unassembled WGS sequence"/>
</dbReference>
<keyword evidence="4" id="KW-0560">Oxidoreductase</keyword>
<dbReference type="GO" id="GO:0016705">
    <property type="term" value="F:oxidoreductase activity, acting on paired donors, with incorporation or reduction of molecular oxygen"/>
    <property type="evidence" value="ECO:0007669"/>
    <property type="project" value="InterPro"/>
</dbReference>
<dbReference type="PANTHER" id="PTHR24301:SF2">
    <property type="entry name" value="THROMBOXANE-A SYNTHASE"/>
    <property type="match status" value="1"/>
</dbReference>
<feature type="non-terminal residue" evidence="5">
    <location>
        <position position="525"/>
    </location>
</feature>
<keyword evidence="3 4" id="KW-0349">Heme</keyword>
<dbReference type="Pfam" id="PF00067">
    <property type="entry name" value="p450"/>
    <property type="match status" value="1"/>
</dbReference>
<dbReference type="InterPro" id="IPR036396">
    <property type="entry name" value="Cyt_P450_sf"/>
</dbReference>
<proteinExistence type="inferred from homology"/>
<dbReference type="OrthoDB" id="1470350at2759"/>
<sequence length="525" mass="61070">WKSYESLHEYEVFKYYTRKSPLPAPFPLPFVGHLFDHLIAGKNFYEQCCIMHSKYGHIFEQWHGSKRIIIVTKPEYLDKILSSSTKSKYLTRVHDPEGLKDLGMYGTGLLFNHDIANWRFNRQFFTQAIQTIDFLREAVDCTQAAFNEMNEYRESTLGNDITIDFSKLSRTIITDVIFQMITGKKMWVTASHFSTISSRSKSIKLQKSNEENIKKSSEISRAFETFLGGIIFFVTFPKWIRQYFPNFRVKQNNILQARDDLFKDLKDIIQERRKEIENTPKDEKLKYNMLTLLITANTDRSISDVKDNNNEYTEPLTDEEIRGIILEALGGGIDTSASTYNFTIYYLSRYPDVKSRLCKEIDDLYTRCQNRPITYEDLSGLTYCDAVIKEVSRIANIVPFLTRVSSEPDLIENIELEAGTNYMIFTPGVHSSEDYWKDPKKLDVDRFIDANGQSQQKKNNLLAWGSGLRQCPGRKLAMIELKCLLVLTFRNWDIELVNTSSSLECEFTLFRNAKELNVKIKPRNN</sequence>
<accession>A0A9N9HLD2</accession>
<comment type="cofactor">
    <cofactor evidence="3">
        <name>heme</name>
        <dbReference type="ChEBI" id="CHEBI:30413"/>
    </cofactor>
</comment>
<dbReference type="InterPro" id="IPR001128">
    <property type="entry name" value="Cyt_P450"/>
</dbReference>
<name>A0A9N9HLD2_9GLOM</name>
<feature type="binding site" description="axial binding residue" evidence="3">
    <location>
        <position position="471"/>
    </location>
    <ligand>
        <name>heme</name>
        <dbReference type="ChEBI" id="CHEBI:30413"/>
    </ligand>
    <ligandPart>
        <name>Fe</name>
        <dbReference type="ChEBI" id="CHEBI:18248"/>
    </ligandPart>
</feature>
<evidence type="ECO:0000256" key="2">
    <source>
        <dbReference type="ARBA" id="ARBA00023004"/>
    </source>
</evidence>